<dbReference type="InterPro" id="IPR038765">
    <property type="entry name" value="Papain-like_cys_pep_sf"/>
</dbReference>
<feature type="domain" description="Ubiquitin-like protease family profile" evidence="6">
    <location>
        <begin position="157"/>
        <end position="320"/>
    </location>
</feature>
<dbReference type="SUPFAM" id="SSF54001">
    <property type="entry name" value="Cysteine proteinases"/>
    <property type="match status" value="1"/>
</dbReference>
<dbReference type="FunFam" id="3.40.395.10:FF:000001">
    <property type="entry name" value="Sentrin-specific protease 1"/>
    <property type="match status" value="1"/>
</dbReference>
<keyword evidence="4" id="KW-0788">Thiol protease</keyword>
<protein>
    <submittedName>
        <fullName evidence="8">Ubiquitin-like protease family profile domain-containing protein</fullName>
    </submittedName>
</protein>
<keyword evidence="7" id="KW-1185">Reference proteome</keyword>
<dbReference type="PROSITE" id="PS50600">
    <property type="entry name" value="ULP_PROTEASE"/>
    <property type="match status" value="1"/>
</dbReference>
<dbReference type="GO" id="GO:0016926">
    <property type="term" value="P:protein desumoylation"/>
    <property type="evidence" value="ECO:0007669"/>
    <property type="project" value="TreeGrafter"/>
</dbReference>
<evidence type="ECO:0000256" key="2">
    <source>
        <dbReference type="ARBA" id="ARBA00022670"/>
    </source>
</evidence>
<evidence type="ECO:0000256" key="5">
    <source>
        <dbReference type="SAM" id="MobiDB-lite"/>
    </source>
</evidence>
<name>A0A914N464_MELIC</name>
<organism evidence="7 8">
    <name type="scientific">Meloidogyne incognita</name>
    <name type="common">Southern root-knot nematode worm</name>
    <name type="synonym">Oxyuris incognita</name>
    <dbReference type="NCBI Taxonomy" id="6306"/>
    <lineage>
        <taxon>Eukaryota</taxon>
        <taxon>Metazoa</taxon>
        <taxon>Ecdysozoa</taxon>
        <taxon>Nematoda</taxon>
        <taxon>Chromadorea</taxon>
        <taxon>Rhabditida</taxon>
        <taxon>Tylenchina</taxon>
        <taxon>Tylenchomorpha</taxon>
        <taxon>Tylenchoidea</taxon>
        <taxon>Meloidogynidae</taxon>
        <taxon>Meloidogyninae</taxon>
        <taxon>Meloidogyne</taxon>
        <taxon>Meloidogyne incognita group</taxon>
    </lineage>
</organism>
<dbReference type="GO" id="GO:0060255">
    <property type="term" value="P:regulation of macromolecule metabolic process"/>
    <property type="evidence" value="ECO:0007669"/>
    <property type="project" value="UniProtKB-ARBA"/>
</dbReference>
<dbReference type="AlphaFoldDB" id="A0A914N464"/>
<sequence length="353" mass="40903">MPTRHGANGEDIIRANPGLNYSITPLPLVSTGLSQNCPSFFATKPSSSLGLILQKAEIEGQDYQQKITQKQQETNKDKKNRKAKNKKKNEMKKKEKAGREKNNKNSNQLASVPITTRNLSNLVDLRAGENLLTYFPEEIVLNFAAPPNDIVSKCDNIIIKSKDLYTLCGTEWLNDQVINFYMALIVVRSCNNKDLPRVYAFNSFFYSNLSSNGFDRVKRWTKNLDIFKYQMIFVPIHLTDHWCLVVINLEKRKIEYFDSLKMDNFACLYLLRNYLSEESIAKKNKPFEFAGWEFTCRKDIPPQKNSYDCGVFALLFAEFASRKAPITFTQEQIPYFRERIVYQILSKELIEYI</sequence>
<dbReference type="Gene3D" id="3.40.395.10">
    <property type="entry name" value="Adenoviral Proteinase, Chain A"/>
    <property type="match status" value="1"/>
</dbReference>
<dbReference type="GO" id="GO:0016929">
    <property type="term" value="F:deSUMOylase activity"/>
    <property type="evidence" value="ECO:0007669"/>
    <property type="project" value="TreeGrafter"/>
</dbReference>
<reference evidence="8" key="1">
    <citation type="submission" date="2022-11" db="UniProtKB">
        <authorList>
            <consortium name="WormBaseParasite"/>
        </authorList>
    </citation>
    <scope>IDENTIFICATION</scope>
</reference>
<dbReference type="WBParaSite" id="Minc3s03252g33289">
    <property type="protein sequence ID" value="Minc3s03252g33289"/>
    <property type="gene ID" value="Minc3s03252g33289"/>
</dbReference>
<proteinExistence type="inferred from homology"/>
<feature type="compositionally biased region" description="Basic residues" evidence="5">
    <location>
        <begin position="78"/>
        <end position="96"/>
    </location>
</feature>
<feature type="region of interest" description="Disordered" evidence="5">
    <location>
        <begin position="64"/>
        <end position="110"/>
    </location>
</feature>
<dbReference type="Pfam" id="PF02902">
    <property type="entry name" value="Peptidase_C48"/>
    <property type="match status" value="1"/>
</dbReference>
<dbReference type="GO" id="GO:0005634">
    <property type="term" value="C:nucleus"/>
    <property type="evidence" value="ECO:0007669"/>
    <property type="project" value="TreeGrafter"/>
</dbReference>
<evidence type="ECO:0000313" key="8">
    <source>
        <dbReference type="WBParaSite" id="Minc3s03252g33289"/>
    </source>
</evidence>
<dbReference type="PANTHER" id="PTHR12606">
    <property type="entry name" value="SENTRIN/SUMO-SPECIFIC PROTEASE"/>
    <property type="match status" value="1"/>
</dbReference>
<evidence type="ECO:0000313" key="7">
    <source>
        <dbReference type="Proteomes" id="UP000887563"/>
    </source>
</evidence>
<dbReference type="GO" id="GO:0080090">
    <property type="term" value="P:regulation of primary metabolic process"/>
    <property type="evidence" value="ECO:0007669"/>
    <property type="project" value="UniProtKB-ARBA"/>
</dbReference>
<dbReference type="Proteomes" id="UP000887563">
    <property type="component" value="Unplaced"/>
</dbReference>
<keyword evidence="2" id="KW-0645">Protease</keyword>
<evidence type="ECO:0000256" key="3">
    <source>
        <dbReference type="ARBA" id="ARBA00022801"/>
    </source>
</evidence>
<evidence type="ECO:0000256" key="4">
    <source>
        <dbReference type="ARBA" id="ARBA00022807"/>
    </source>
</evidence>
<keyword evidence="3" id="KW-0378">Hydrolase</keyword>
<evidence type="ECO:0000259" key="6">
    <source>
        <dbReference type="PROSITE" id="PS50600"/>
    </source>
</evidence>
<accession>A0A914N464</accession>
<dbReference type="InterPro" id="IPR003653">
    <property type="entry name" value="Peptidase_C48_C"/>
</dbReference>
<comment type="similarity">
    <text evidence="1">Belongs to the peptidase C48 family.</text>
</comment>
<dbReference type="GO" id="GO:0006508">
    <property type="term" value="P:proteolysis"/>
    <property type="evidence" value="ECO:0007669"/>
    <property type="project" value="UniProtKB-KW"/>
</dbReference>
<dbReference type="PANTHER" id="PTHR12606:SF141">
    <property type="entry name" value="GH15225P-RELATED"/>
    <property type="match status" value="1"/>
</dbReference>
<evidence type="ECO:0000256" key="1">
    <source>
        <dbReference type="ARBA" id="ARBA00005234"/>
    </source>
</evidence>